<sequence length="118" mass="12992">MSTCLPDEISSEILSPALKVFDDMFSDMSDVSPFAHYSPSTSAYLLVCKDWLRVATPLLYHVVVLRSKAQANALELVLPNKPAFGRFTKKLRVEGGYGMAMYTILGSAPNITDLFVSL</sequence>
<dbReference type="Proteomes" id="UP001221757">
    <property type="component" value="Unassembled WGS sequence"/>
</dbReference>
<comment type="caution">
    <text evidence="1">The sequence shown here is derived from an EMBL/GenBank/DDBJ whole genome shotgun (WGS) entry which is preliminary data.</text>
</comment>
<name>A0AAD7D1D9_MYCRO</name>
<evidence type="ECO:0000313" key="2">
    <source>
        <dbReference type="Proteomes" id="UP001221757"/>
    </source>
</evidence>
<reference evidence="1" key="1">
    <citation type="submission" date="2023-03" db="EMBL/GenBank/DDBJ databases">
        <title>Massive genome expansion in bonnet fungi (Mycena s.s.) driven by repeated elements and novel gene families across ecological guilds.</title>
        <authorList>
            <consortium name="Lawrence Berkeley National Laboratory"/>
            <person name="Harder C.B."/>
            <person name="Miyauchi S."/>
            <person name="Viragh M."/>
            <person name="Kuo A."/>
            <person name="Thoen E."/>
            <person name="Andreopoulos B."/>
            <person name="Lu D."/>
            <person name="Skrede I."/>
            <person name="Drula E."/>
            <person name="Henrissat B."/>
            <person name="Morin E."/>
            <person name="Kohler A."/>
            <person name="Barry K."/>
            <person name="LaButti K."/>
            <person name="Morin E."/>
            <person name="Salamov A."/>
            <person name="Lipzen A."/>
            <person name="Mereny Z."/>
            <person name="Hegedus B."/>
            <person name="Baldrian P."/>
            <person name="Stursova M."/>
            <person name="Weitz H."/>
            <person name="Taylor A."/>
            <person name="Grigoriev I.V."/>
            <person name="Nagy L.G."/>
            <person name="Martin F."/>
            <person name="Kauserud H."/>
        </authorList>
    </citation>
    <scope>NUCLEOTIDE SEQUENCE</scope>
    <source>
        <strain evidence="1">CBHHK067</strain>
    </source>
</reference>
<proteinExistence type="predicted"/>
<evidence type="ECO:0000313" key="1">
    <source>
        <dbReference type="EMBL" id="KAJ7668962.1"/>
    </source>
</evidence>
<keyword evidence="2" id="KW-1185">Reference proteome</keyword>
<dbReference type="EMBL" id="JARKIE010000191">
    <property type="protein sequence ID" value="KAJ7668962.1"/>
    <property type="molecule type" value="Genomic_DNA"/>
</dbReference>
<dbReference type="AlphaFoldDB" id="A0AAD7D1D9"/>
<organism evidence="1 2">
    <name type="scientific">Mycena rosella</name>
    <name type="common">Pink bonnet</name>
    <name type="synonym">Agaricus rosellus</name>
    <dbReference type="NCBI Taxonomy" id="1033263"/>
    <lineage>
        <taxon>Eukaryota</taxon>
        <taxon>Fungi</taxon>
        <taxon>Dikarya</taxon>
        <taxon>Basidiomycota</taxon>
        <taxon>Agaricomycotina</taxon>
        <taxon>Agaricomycetes</taxon>
        <taxon>Agaricomycetidae</taxon>
        <taxon>Agaricales</taxon>
        <taxon>Marasmiineae</taxon>
        <taxon>Mycenaceae</taxon>
        <taxon>Mycena</taxon>
    </lineage>
</organism>
<accession>A0AAD7D1D9</accession>
<gene>
    <name evidence="1" type="ORF">B0H17DRAFT_848571</name>
</gene>
<protein>
    <submittedName>
        <fullName evidence="1">Uncharacterized protein</fullName>
    </submittedName>
</protein>
<feature type="non-terminal residue" evidence="1">
    <location>
        <position position="118"/>
    </location>
</feature>